<dbReference type="InterPro" id="IPR036812">
    <property type="entry name" value="NAD(P)_OxRdtase_dom_sf"/>
</dbReference>
<accession>A0A1H8ZLU1</accession>
<comment type="caution">
    <text evidence="3">The sequence shown here is derived from an EMBL/GenBank/DDBJ whole genome shotgun (WGS) entry which is preliminary data.</text>
</comment>
<evidence type="ECO:0000256" key="1">
    <source>
        <dbReference type="ARBA" id="ARBA00023002"/>
    </source>
</evidence>
<dbReference type="Pfam" id="PF00248">
    <property type="entry name" value="Aldo_ket_red"/>
    <property type="match status" value="1"/>
</dbReference>
<dbReference type="PANTHER" id="PTHR43364">
    <property type="entry name" value="NADH-SPECIFIC METHYLGLYOXAL REDUCTASE-RELATED"/>
    <property type="match status" value="1"/>
</dbReference>
<dbReference type="PANTHER" id="PTHR43364:SF4">
    <property type="entry name" value="NAD(P)-LINKED OXIDOREDUCTASE SUPERFAMILY PROTEIN"/>
    <property type="match status" value="1"/>
</dbReference>
<dbReference type="InterPro" id="IPR018170">
    <property type="entry name" value="Aldo/ket_reductase_CS"/>
</dbReference>
<dbReference type="InterPro" id="IPR050523">
    <property type="entry name" value="AKR_Detox_Biosynth"/>
</dbReference>
<protein>
    <submittedName>
        <fullName evidence="3">Predicted oxidoreductase</fullName>
    </submittedName>
</protein>
<organism evidence="3 4">
    <name type="scientific">Virgibacillus subterraneus</name>
    <dbReference type="NCBI Taxonomy" id="621109"/>
    <lineage>
        <taxon>Bacteria</taxon>
        <taxon>Bacillati</taxon>
        <taxon>Bacillota</taxon>
        <taxon>Bacilli</taxon>
        <taxon>Bacillales</taxon>
        <taxon>Bacillaceae</taxon>
        <taxon>Virgibacillus</taxon>
    </lineage>
</organism>
<proteinExistence type="predicted"/>
<dbReference type="InterPro" id="IPR020471">
    <property type="entry name" value="AKR"/>
</dbReference>
<feature type="domain" description="NADP-dependent oxidoreductase" evidence="2">
    <location>
        <begin position="43"/>
        <end position="333"/>
    </location>
</feature>
<evidence type="ECO:0000313" key="3">
    <source>
        <dbReference type="EMBL" id="SEP65382.1"/>
    </source>
</evidence>
<dbReference type="Gene3D" id="3.20.20.100">
    <property type="entry name" value="NADP-dependent oxidoreductase domain"/>
    <property type="match status" value="1"/>
</dbReference>
<name>A0A1H8ZLU1_9BACI</name>
<evidence type="ECO:0000259" key="2">
    <source>
        <dbReference type="Pfam" id="PF00248"/>
    </source>
</evidence>
<evidence type="ECO:0000313" key="4">
    <source>
        <dbReference type="Proteomes" id="UP000198733"/>
    </source>
</evidence>
<reference evidence="3 4" key="1">
    <citation type="submission" date="2016-10" db="EMBL/GenBank/DDBJ databases">
        <authorList>
            <person name="Varghese N."/>
            <person name="Submissions S."/>
        </authorList>
    </citation>
    <scope>NUCLEOTIDE SEQUENCE [LARGE SCALE GENOMIC DNA]</scope>
    <source>
        <strain evidence="3 4">CGMCC 1.7734</strain>
    </source>
</reference>
<keyword evidence="1" id="KW-0560">Oxidoreductase</keyword>
<dbReference type="SUPFAM" id="SSF51430">
    <property type="entry name" value="NAD(P)-linked oxidoreductase"/>
    <property type="match status" value="1"/>
</dbReference>
<keyword evidence="4" id="KW-1185">Reference proteome</keyword>
<gene>
    <name evidence="3" type="ORF">SAMN05216232_0483</name>
</gene>
<dbReference type="InterPro" id="IPR023210">
    <property type="entry name" value="NADP_OxRdtase_dom"/>
</dbReference>
<dbReference type="PRINTS" id="PR00069">
    <property type="entry name" value="ALDKETRDTASE"/>
</dbReference>
<sequence>MRMVLDTSKPKNARIYKTEHQKGWFIMVNKVELGKTGLYIHPVGLGANKIGEKNKETNTEYGGKIVSSAIENGLNFIDTAFMYGRGLSEEIIGRTLKENNWRNNVVLATKGAHKYTGDQVITDNSPEFLKQTVEDSLKRLQTDVIDLFYIHFPDDKTPKFEAIGALNRLKEAGKIRSIGVSNFSIDQLKEANQDGYLDVVQGNYNLLDRSAESELFPYFSQHEISFVPYFPLASGLLAGKYAKDTVLSESQKKRPQFQGETYIRHLEKVDTIREIAVKHNVGVSHVVLAFYLSRDQIDSVIPGARNSKQVVNNLKAADVKLSSDDIQIIDELYPLHKN</sequence>
<dbReference type="PROSITE" id="PS00062">
    <property type="entry name" value="ALDOKETO_REDUCTASE_2"/>
    <property type="match status" value="1"/>
</dbReference>
<dbReference type="EMBL" id="FOEH01000001">
    <property type="protein sequence ID" value="SEP65382.1"/>
    <property type="molecule type" value="Genomic_DNA"/>
</dbReference>
<dbReference type="Proteomes" id="UP000198733">
    <property type="component" value="Unassembled WGS sequence"/>
</dbReference>